<evidence type="ECO:0008006" key="4">
    <source>
        <dbReference type="Google" id="ProtNLM"/>
    </source>
</evidence>
<sequence>MRDNIYVRFLFLCVLILLVNLGVVYGLGLNVRMEMENVQMFKMMIFFLLSSALMLIAHVYIDKDKKEILGYVFLATLTIKMIVSYVFLSLVKGAEVLKELEKICFFVLFIEFLFVDVFFTVKLLNKND</sequence>
<feature type="transmembrane region" description="Helical" evidence="1">
    <location>
        <begin position="68"/>
        <end position="91"/>
    </location>
</feature>
<dbReference type="EMBL" id="JBHMEY010000066">
    <property type="protein sequence ID" value="MFB9097896.1"/>
    <property type="molecule type" value="Genomic_DNA"/>
</dbReference>
<evidence type="ECO:0000256" key="1">
    <source>
        <dbReference type="SAM" id="Phobius"/>
    </source>
</evidence>
<gene>
    <name evidence="2" type="ORF">ACFFVF_15360</name>
</gene>
<keyword evidence="1" id="KW-0812">Transmembrane</keyword>
<feature type="transmembrane region" description="Helical" evidence="1">
    <location>
        <begin position="6"/>
        <end position="28"/>
    </location>
</feature>
<proteinExistence type="predicted"/>
<dbReference type="Proteomes" id="UP001589607">
    <property type="component" value="Unassembled WGS sequence"/>
</dbReference>
<keyword evidence="1" id="KW-0472">Membrane</keyword>
<reference evidence="2 3" key="1">
    <citation type="submission" date="2024-09" db="EMBL/GenBank/DDBJ databases">
        <authorList>
            <person name="Sun Q."/>
            <person name="Mori K."/>
        </authorList>
    </citation>
    <scope>NUCLEOTIDE SEQUENCE [LARGE SCALE GENOMIC DNA]</scope>
    <source>
        <strain evidence="2 3">CECT 7955</strain>
    </source>
</reference>
<name>A0ABV5GRI2_9FLAO</name>
<feature type="transmembrane region" description="Helical" evidence="1">
    <location>
        <begin position="40"/>
        <end position="61"/>
    </location>
</feature>
<dbReference type="RefSeq" id="WP_236458097.1">
    <property type="nucleotide sequence ID" value="NZ_CBCSGE010000008.1"/>
</dbReference>
<keyword evidence="1" id="KW-1133">Transmembrane helix</keyword>
<keyword evidence="3" id="KW-1185">Reference proteome</keyword>
<evidence type="ECO:0000313" key="2">
    <source>
        <dbReference type="EMBL" id="MFB9097896.1"/>
    </source>
</evidence>
<organism evidence="2 3">
    <name type="scientific">Flavobacterium jumunjinense</name>
    <dbReference type="NCBI Taxonomy" id="998845"/>
    <lineage>
        <taxon>Bacteria</taxon>
        <taxon>Pseudomonadati</taxon>
        <taxon>Bacteroidota</taxon>
        <taxon>Flavobacteriia</taxon>
        <taxon>Flavobacteriales</taxon>
        <taxon>Flavobacteriaceae</taxon>
        <taxon>Flavobacterium</taxon>
    </lineage>
</organism>
<comment type="caution">
    <text evidence="2">The sequence shown here is derived from an EMBL/GenBank/DDBJ whole genome shotgun (WGS) entry which is preliminary data.</text>
</comment>
<evidence type="ECO:0000313" key="3">
    <source>
        <dbReference type="Proteomes" id="UP001589607"/>
    </source>
</evidence>
<feature type="transmembrane region" description="Helical" evidence="1">
    <location>
        <begin position="103"/>
        <end position="124"/>
    </location>
</feature>
<accession>A0ABV5GRI2</accession>
<protein>
    <recommendedName>
        <fullName evidence="4">Cytochrome C oxidase subunit IV</fullName>
    </recommendedName>
</protein>